<keyword evidence="1" id="KW-0812">Transmembrane</keyword>
<dbReference type="SUPFAM" id="SSF54523">
    <property type="entry name" value="Pili subunits"/>
    <property type="match status" value="1"/>
</dbReference>
<feature type="transmembrane region" description="Helical" evidence="1">
    <location>
        <begin position="6"/>
        <end position="26"/>
    </location>
</feature>
<evidence type="ECO:0000313" key="2">
    <source>
        <dbReference type="EMBL" id="MBB1126010.1"/>
    </source>
</evidence>
<keyword evidence="1" id="KW-0472">Membrane</keyword>
<dbReference type="EMBL" id="JABVCQ010000012">
    <property type="protein sequence ID" value="MBB1126010.1"/>
    <property type="molecule type" value="Genomic_DNA"/>
</dbReference>
<dbReference type="InterPro" id="IPR045584">
    <property type="entry name" value="Pilin-like"/>
</dbReference>
<evidence type="ECO:0000313" key="3">
    <source>
        <dbReference type="Proteomes" id="UP000548632"/>
    </source>
</evidence>
<evidence type="ECO:0000256" key="1">
    <source>
        <dbReference type="SAM" id="Phobius"/>
    </source>
</evidence>
<reference evidence="2 3" key="1">
    <citation type="journal article" date="2020" name="Arch. Microbiol.">
        <title>The genome sequence of the giant phototrophic gammaproteobacterium Thiospirillum jenense gives insight into its physiological properties and phylogenetic relationships.</title>
        <authorList>
            <person name="Imhoff J.F."/>
            <person name="Meyer T.E."/>
            <person name="Kyndt J.A."/>
        </authorList>
    </citation>
    <scope>NUCLEOTIDE SEQUENCE [LARGE SCALE GENOMIC DNA]</scope>
    <source>
        <strain evidence="2 3">DSM 216</strain>
    </source>
</reference>
<keyword evidence="1" id="KW-1133">Transmembrane helix</keyword>
<keyword evidence="3" id="KW-1185">Reference proteome</keyword>
<organism evidence="2 3">
    <name type="scientific">Thiospirillum jenense</name>
    <dbReference type="NCBI Taxonomy" id="1653858"/>
    <lineage>
        <taxon>Bacteria</taxon>
        <taxon>Pseudomonadati</taxon>
        <taxon>Pseudomonadota</taxon>
        <taxon>Gammaproteobacteria</taxon>
        <taxon>Chromatiales</taxon>
        <taxon>Chromatiaceae</taxon>
        <taxon>Thiospirillum</taxon>
    </lineage>
</organism>
<accession>A0A839HCZ3</accession>
<dbReference type="Proteomes" id="UP000548632">
    <property type="component" value="Unassembled WGS sequence"/>
</dbReference>
<name>A0A839HCZ3_9GAMM</name>
<gene>
    <name evidence="2" type="ORF">HUK38_07170</name>
</gene>
<sequence>MGFTLVELLIALVLIVIIVVLLFSGLRLGSRAWESVETISDQVSELRFAREFVARSWRSQREVQVTLDDGQRQQVFAGDAQQVEWVAPLSAHVGIPGLYILRLTLETADRDRQRLVLTRWLLHPDVLAGGDGDYPAWTPLALATAEAAGADGDLDQDLAAGGYGRTLLLPDVGEFELAYFGVRSGELAGDTAASWGAEWLEQPHPPQAISLVLTTPSQSWPANVIVLPGAAVQTTATLTNEVSK</sequence>
<comment type="caution">
    <text evidence="2">The sequence shown here is derived from an EMBL/GenBank/DDBJ whole genome shotgun (WGS) entry which is preliminary data.</text>
</comment>
<protein>
    <submittedName>
        <fullName evidence="2">General secretion pathway protein GspJ</fullName>
    </submittedName>
</protein>
<dbReference type="AlphaFoldDB" id="A0A839HCZ3"/>
<proteinExistence type="predicted"/>